<dbReference type="AlphaFoldDB" id="A0A4Z1SLT2"/>
<dbReference type="EMBL" id="VDLU01000005">
    <property type="protein sequence ID" value="TNJ26500.1"/>
    <property type="molecule type" value="Genomic_DNA"/>
</dbReference>
<accession>A0A4Z1SLT2</accession>
<protein>
    <submittedName>
        <fullName evidence="4">Ribosomal protein S19e</fullName>
    </submittedName>
</protein>
<dbReference type="GO" id="GO:0003723">
    <property type="term" value="F:RNA binding"/>
    <property type="evidence" value="ECO:0007669"/>
    <property type="project" value="TreeGrafter"/>
</dbReference>
<dbReference type="Gene3D" id="1.10.10.10">
    <property type="entry name" value="Winged helix-like DNA-binding domain superfamily/Winged helix DNA-binding domain"/>
    <property type="match status" value="1"/>
</dbReference>
<name>A0A4Z1SLT2_GIAMU</name>
<organism evidence="4 5">
    <name type="scientific">Giardia muris</name>
    <dbReference type="NCBI Taxonomy" id="5742"/>
    <lineage>
        <taxon>Eukaryota</taxon>
        <taxon>Metamonada</taxon>
        <taxon>Diplomonadida</taxon>
        <taxon>Hexamitidae</taxon>
        <taxon>Giardiinae</taxon>
        <taxon>Giardia</taxon>
    </lineage>
</organism>
<comment type="similarity">
    <text evidence="1">Belongs to the eukaryotic ribosomal protein eS19 family.</text>
</comment>
<dbReference type="GO" id="GO:0006412">
    <property type="term" value="P:translation"/>
    <property type="evidence" value="ECO:0007669"/>
    <property type="project" value="InterPro"/>
</dbReference>
<dbReference type="InterPro" id="IPR001266">
    <property type="entry name" value="Ribosomal_eS19"/>
</dbReference>
<dbReference type="GO" id="GO:0022627">
    <property type="term" value="C:cytosolic small ribosomal subunit"/>
    <property type="evidence" value="ECO:0007669"/>
    <property type="project" value="TreeGrafter"/>
</dbReference>
<keyword evidence="2 4" id="KW-0689">Ribosomal protein</keyword>
<dbReference type="InterPro" id="IPR036388">
    <property type="entry name" value="WH-like_DNA-bd_sf"/>
</dbReference>
<gene>
    <name evidence="4" type="ORF">GMRT_10509</name>
</gene>
<dbReference type="Pfam" id="PF01090">
    <property type="entry name" value="Ribosomal_S19e"/>
    <property type="match status" value="1"/>
</dbReference>
<dbReference type="GO" id="GO:0000028">
    <property type="term" value="P:ribosomal small subunit assembly"/>
    <property type="evidence" value="ECO:0007669"/>
    <property type="project" value="TreeGrafter"/>
</dbReference>
<evidence type="ECO:0000256" key="1">
    <source>
        <dbReference type="ARBA" id="ARBA00010014"/>
    </source>
</evidence>
<dbReference type="PANTHER" id="PTHR11710:SF0">
    <property type="entry name" value="40S RIBOSOMAL PROTEIN S19"/>
    <property type="match status" value="1"/>
</dbReference>
<evidence type="ECO:0000256" key="2">
    <source>
        <dbReference type="ARBA" id="ARBA00022980"/>
    </source>
</evidence>
<reference evidence="4 5" key="1">
    <citation type="submission" date="2019-05" db="EMBL/GenBank/DDBJ databases">
        <title>The compact genome of Giardia muris reveals important steps in the evolution of intestinal protozoan parasites.</title>
        <authorList>
            <person name="Xu F."/>
            <person name="Jimenez-Gonzalez A."/>
            <person name="Einarsson E."/>
            <person name="Astvaldsson A."/>
            <person name="Peirasmaki D."/>
            <person name="Eckmann L."/>
            <person name="Andersson J.O."/>
            <person name="Svard S.G."/>
            <person name="Jerlstrom-Hultqvist J."/>
        </authorList>
    </citation>
    <scope>NUCLEOTIDE SEQUENCE [LARGE SCALE GENOMIC DNA]</scope>
    <source>
        <strain evidence="4 5">Roberts-Thomson</strain>
    </source>
</reference>
<dbReference type="InterPro" id="IPR036390">
    <property type="entry name" value="WH_DNA-bd_sf"/>
</dbReference>
<dbReference type="SMART" id="SM01413">
    <property type="entry name" value="Ribosomal_S19e"/>
    <property type="match status" value="1"/>
</dbReference>
<dbReference type="OrthoDB" id="428974at2759"/>
<comment type="caution">
    <text evidence="4">The sequence shown here is derived from an EMBL/GenBank/DDBJ whole genome shotgun (WGS) entry which is preliminary data.</text>
</comment>
<dbReference type="VEuPathDB" id="GiardiaDB:GMRT_10509"/>
<dbReference type="PANTHER" id="PTHR11710">
    <property type="entry name" value="40S RIBOSOMAL PROTEIN S19"/>
    <property type="match status" value="1"/>
</dbReference>
<sequence>MSVTSVMRVPADRFIAAFAAHLKNEGTIKVPNFANFVKTGCSRKNAPACADWFYIKAASVMRHFYVSGTTPLGVSTLAGKYSHPASGRSTPHHTRDASRKVIRSIVQQFAGQNLLLTRDGEARHISPNGRKMVEEFANSLLERKD</sequence>
<dbReference type="GO" id="GO:0003735">
    <property type="term" value="F:structural constituent of ribosome"/>
    <property type="evidence" value="ECO:0007669"/>
    <property type="project" value="InterPro"/>
</dbReference>
<keyword evidence="3" id="KW-0687">Ribonucleoprotein</keyword>
<proteinExistence type="inferred from homology"/>
<keyword evidence="5" id="KW-1185">Reference proteome</keyword>
<evidence type="ECO:0000313" key="4">
    <source>
        <dbReference type="EMBL" id="TNJ26500.1"/>
    </source>
</evidence>
<dbReference type="SUPFAM" id="SSF46785">
    <property type="entry name" value="Winged helix' DNA-binding domain"/>
    <property type="match status" value="1"/>
</dbReference>
<evidence type="ECO:0000256" key="3">
    <source>
        <dbReference type="ARBA" id="ARBA00023274"/>
    </source>
</evidence>
<evidence type="ECO:0000313" key="5">
    <source>
        <dbReference type="Proteomes" id="UP000315496"/>
    </source>
</evidence>
<dbReference type="Proteomes" id="UP000315496">
    <property type="component" value="Chromosome 5"/>
</dbReference>